<sequence>MLPNGVAMPLPSEDESAGPSELDVPITREEALLALVAAVCTAFVSPVTRKDVQRAARALVPGVSDSELQSALTSAQRHPHAQPQHTASAGAPVSCGPVPSVGGGAAGARTTPTGQRSGLESQEVLARRVFSVSVGRVLQQPWLQRRAAAGAPGAPGSGAGPSAQQAAQATGHDQDEDIAAAWSQLTEAQRLGFTAAVGPGLARLEARQRALGRALSEAEVVAELEGFVVAPDQEAEGQQEERQGREEEGEEEGGRQQGQGREDKASSSSSSDGSSDGDDSDSDTDSSSDSGSEGEWQEGRAANVVGSGHGQGREKRQRLESRSLLQLLTAAPPEGVGA</sequence>
<feature type="region of interest" description="Disordered" evidence="1">
    <location>
        <begin position="146"/>
        <end position="175"/>
    </location>
</feature>
<dbReference type="Proteomes" id="UP000006906">
    <property type="component" value="Chromosome 14"/>
</dbReference>
<gene>
    <name evidence="2" type="ORF">CHLRE_14g633950v5</name>
</gene>
<proteinExistence type="predicted"/>
<dbReference type="ExpressionAtlas" id="A0A2K3CYY1">
    <property type="expression patterns" value="baseline"/>
</dbReference>
<evidence type="ECO:0000256" key="1">
    <source>
        <dbReference type="SAM" id="MobiDB-lite"/>
    </source>
</evidence>
<dbReference type="EMBL" id="CM008975">
    <property type="protein sequence ID" value="PNW73496.1"/>
    <property type="molecule type" value="Genomic_DNA"/>
</dbReference>
<feature type="compositionally biased region" description="Low complexity" evidence="1">
    <location>
        <begin position="160"/>
        <end position="169"/>
    </location>
</feature>
<dbReference type="GeneID" id="5718325"/>
<feature type="region of interest" description="Disordered" evidence="1">
    <location>
        <begin position="228"/>
        <end position="338"/>
    </location>
</feature>
<organism evidence="2 3">
    <name type="scientific">Chlamydomonas reinhardtii</name>
    <name type="common">Chlamydomonas smithii</name>
    <dbReference type="NCBI Taxonomy" id="3055"/>
    <lineage>
        <taxon>Eukaryota</taxon>
        <taxon>Viridiplantae</taxon>
        <taxon>Chlorophyta</taxon>
        <taxon>core chlorophytes</taxon>
        <taxon>Chlorophyceae</taxon>
        <taxon>CS clade</taxon>
        <taxon>Chlamydomonadales</taxon>
        <taxon>Chlamydomonadaceae</taxon>
        <taxon>Chlamydomonas</taxon>
    </lineage>
</organism>
<feature type="region of interest" description="Disordered" evidence="1">
    <location>
        <begin position="69"/>
        <end position="120"/>
    </location>
</feature>
<dbReference type="KEGG" id="cre:CHLRE_14g633950v5"/>
<feature type="compositionally biased region" description="Low complexity" evidence="1">
    <location>
        <begin position="90"/>
        <end position="100"/>
    </location>
</feature>
<evidence type="ECO:0000313" key="2">
    <source>
        <dbReference type="EMBL" id="PNW73496.1"/>
    </source>
</evidence>
<reference evidence="2 3" key="1">
    <citation type="journal article" date="2007" name="Science">
        <title>The Chlamydomonas genome reveals the evolution of key animal and plant functions.</title>
        <authorList>
            <person name="Merchant S.S."/>
            <person name="Prochnik S.E."/>
            <person name="Vallon O."/>
            <person name="Harris E.H."/>
            <person name="Karpowicz S.J."/>
            <person name="Witman G.B."/>
            <person name="Terry A."/>
            <person name="Salamov A."/>
            <person name="Fritz-Laylin L.K."/>
            <person name="Marechal-Drouard L."/>
            <person name="Marshall W.F."/>
            <person name="Qu L.H."/>
            <person name="Nelson D.R."/>
            <person name="Sanderfoot A.A."/>
            <person name="Spalding M.H."/>
            <person name="Kapitonov V.V."/>
            <person name="Ren Q."/>
            <person name="Ferris P."/>
            <person name="Lindquist E."/>
            <person name="Shapiro H."/>
            <person name="Lucas S.M."/>
            <person name="Grimwood J."/>
            <person name="Schmutz J."/>
            <person name="Cardol P."/>
            <person name="Cerutti H."/>
            <person name="Chanfreau G."/>
            <person name="Chen C.L."/>
            <person name="Cognat V."/>
            <person name="Croft M.T."/>
            <person name="Dent R."/>
            <person name="Dutcher S."/>
            <person name="Fernandez E."/>
            <person name="Fukuzawa H."/>
            <person name="Gonzalez-Ballester D."/>
            <person name="Gonzalez-Halphen D."/>
            <person name="Hallmann A."/>
            <person name="Hanikenne M."/>
            <person name="Hippler M."/>
            <person name="Inwood W."/>
            <person name="Jabbari K."/>
            <person name="Kalanon M."/>
            <person name="Kuras R."/>
            <person name="Lefebvre P.A."/>
            <person name="Lemaire S.D."/>
            <person name="Lobanov A.V."/>
            <person name="Lohr M."/>
            <person name="Manuell A."/>
            <person name="Meier I."/>
            <person name="Mets L."/>
            <person name="Mittag M."/>
            <person name="Mittelmeier T."/>
            <person name="Moroney J.V."/>
            <person name="Moseley J."/>
            <person name="Napoli C."/>
            <person name="Nedelcu A.M."/>
            <person name="Niyogi K."/>
            <person name="Novoselov S.V."/>
            <person name="Paulsen I.T."/>
            <person name="Pazour G."/>
            <person name="Purton S."/>
            <person name="Ral J.P."/>
            <person name="Riano-Pachon D.M."/>
            <person name="Riekhof W."/>
            <person name="Rymarquis L."/>
            <person name="Schroda M."/>
            <person name="Stern D."/>
            <person name="Umen J."/>
            <person name="Willows R."/>
            <person name="Wilson N."/>
            <person name="Zimmer S.L."/>
            <person name="Allmer J."/>
            <person name="Balk J."/>
            <person name="Bisova K."/>
            <person name="Chen C.J."/>
            <person name="Elias M."/>
            <person name="Gendler K."/>
            <person name="Hauser C."/>
            <person name="Lamb M.R."/>
            <person name="Ledford H."/>
            <person name="Long J.C."/>
            <person name="Minagawa J."/>
            <person name="Page M.D."/>
            <person name="Pan J."/>
            <person name="Pootakham W."/>
            <person name="Roje S."/>
            <person name="Rose A."/>
            <person name="Stahlberg E."/>
            <person name="Terauchi A.M."/>
            <person name="Yang P."/>
            <person name="Ball S."/>
            <person name="Bowler C."/>
            <person name="Dieckmann C.L."/>
            <person name="Gladyshev V.N."/>
            <person name="Green P."/>
            <person name="Jorgensen R."/>
            <person name="Mayfield S."/>
            <person name="Mueller-Roeber B."/>
            <person name="Rajamani S."/>
            <person name="Sayre R.T."/>
            <person name="Brokstein P."/>
            <person name="Dubchak I."/>
            <person name="Goodstein D."/>
            <person name="Hornick L."/>
            <person name="Huang Y.W."/>
            <person name="Jhaveri J."/>
            <person name="Luo Y."/>
            <person name="Martinez D."/>
            <person name="Ngau W.C."/>
            <person name="Otillar B."/>
            <person name="Poliakov A."/>
            <person name="Porter A."/>
            <person name="Szajkowski L."/>
            <person name="Werner G."/>
            <person name="Zhou K."/>
            <person name="Grigoriev I.V."/>
            <person name="Rokhsar D.S."/>
            <person name="Grossman A.R."/>
        </authorList>
    </citation>
    <scope>NUCLEOTIDE SEQUENCE [LARGE SCALE GENOMIC DNA]</scope>
    <source>
        <strain evidence="3">CC-503</strain>
    </source>
</reference>
<dbReference type="Gramene" id="PNW73496">
    <property type="protein sequence ID" value="PNW73496"/>
    <property type="gene ID" value="CHLRE_14g633950v5"/>
</dbReference>
<protein>
    <submittedName>
        <fullName evidence="2">Uncharacterized protein</fullName>
    </submittedName>
</protein>
<dbReference type="OrthoDB" id="10614822at2759"/>
<name>A0A2K3CYY1_CHLRE</name>
<feature type="compositionally biased region" description="Basic and acidic residues" evidence="1">
    <location>
        <begin position="311"/>
        <end position="321"/>
    </location>
</feature>
<feature type="compositionally biased region" description="Acidic residues" evidence="1">
    <location>
        <begin position="275"/>
        <end position="286"/>
    </location>
</feature>
<keyword evidence="3" id="KW-1185">Reference proteome</keyword>
<feature type="region of interest" description="Disordered" evidence="1">
    <location>
        <begin position="1"/>
        <end position="21"/>
    </location>
</feature>
<dbReference type="RefSeq" id="XP_042917149.1">
    <property type="nucleotide sequence ID" value="XM_043070476.1"/>
</dbReference>
<dbReference type="InParanoid" id="A0A2K3CYY1"/>
<accession>A0A2K3CYY1</accession>
<dbReference type="AlphaFoldDB" id="A0A2K3CYY1"/>
<evidence type="ECO:0000313" key="3">
    <source>
        <dbReference type="Proteomes" id="UP000006906"/>
    </source>
</evidence>